<dbReference type="RefSeq" id="WP_072573338.1">
    <property type="nucleotide sequence ID" value="NZ_CP018191.1"/>
</dbReference>
<protein>
    <recommendedName>
        <fullName evidence="13">DNA primase</fullName>
        <ecNumber evidence="13">2.7.7.101</ecNumber>
    </recommendedName>
</protein>
<dbReference type="Pfam" id="PF08275">
    <property type="entry name" value="DNAG_N"/>
    <property type="match status" value="1"/>
</dbReference>
<sequence>MALSPDFLDELRARTPIASVIGRRVRLSKAGRNWKGCCPFHGEKTPSFYVYDDHFHCFGCGVHGDVVSFVMQSQGAGFLEAVEQLAAEAGLDMPKPSREEARQAEARAGVHEVLAQAGDYYATLLLQPEGQRGLTYLLERGLSEATIRRFGLGWAPARGSLTAAMAGKGITPEQLAEAGLLRLDEDGPTRRPWDQFHERVMFPIRDRRGRIISFGGRILGDGQPKYVNGPETAVFSKRRSLYALDLAREAVRGGAALLAVEGYMDVIALHQAGFSGAVAPLGTALTEEQLDALWQLSPAPILCFDGDAAGARAALRVAELALPLLTTERTLSVARLPPGEDPDSLIRARGSDAFSAVLDDARRRSFADALFAMLREGQALDTPEQRAVFQRRLNDAAARIADKTLAAEYRSALREKFYALRRPAAGARRGGNYGGGSRWSGWQFTQPAPNRLDPALAAEMAGIERLRILTAILLSHPSLLHDVEEAFATLDLPDWLDRLRRAILAIPDHTDPLDSEGLIDHLQRSGLGREVERVFAPHPFPLPNCAVSGGAVMPAEAEAAWWHIFGFLHQDRLDQEVMAAQRAWDEHGDEQSQRRLTALVQARDKIRRGESDDPEA</sequence>
<dbReference type="InterPro" id="IPR002694">
    <property type="entry name" value="Znf_CHC2"/>
</dbReference>
<keyword evidence="6 13" id="KW-0235">DNA replication</keyword>
<keyword evidence="8" id="KW-0863">Zinc-finger</keyword>
<dbReference type="CDD" id="cd03364">
    <property type="entry name" value="TOPRIM_DnaG_primases"/>
    <property type="match status" value="1"/>
</dbReference>
<evidence type="ECO:0000313" key="15">
    <source>
        <dbReference type="EMBL" id="APH55612.1"/>
    </source>
</evidence>
<organism evidence="15 16">
    <name type="scientific">Granulibacter bethesdensis</name>
    <dbReference type="NCBI Taxonomy" id="364410"/>
    <lineage>
        <taxon>Bacteria</taxon>
        <taxon>Pseudomonadati</taxon>
        <taxon>Pseudomonadota</taxon>
        <taxon>Alphaproteobacteria</taxon>
        <taxon>Acetobacterales</taxon>
        <taxon>Acetobacteraceae</taxon>
        <taxon>Granulibacter</taxon>
    </lineage>
</organism>
<evidence type="ECO:0000256" key="10">
    <source>
        <dbReference type="ARBA" id="ARBA00022842"/>
    </source>
</evidence>
<dbReference type="InterPro" id="IPR030846">
    <property type="entry name" value="DnaG_bac"/>
</dbReference>
<dbReference type="EMBL" id="CP018191">
    <property type="protein sequence ID" value="APH55612.1"/>
    <property type="molecule type" value="Genomic_DNA"/>
</dbReference>
<keyword evidence="12 13" id="KW-0804">Transcription</keyword>
<evidence type="ECO:0000256" key="4">
    <source>
        <dbReference type="ARBA" id="ARBA00022679"/>
    </source>
</evidence>
<dbReference type="Proteomes" id="UP000182373">
    <property type="component" value="Chromosome"/>
</dbReference>
<dbReference type="InterPro" id="IPR034151">
    <property type="entry name" value="TOPRIM_DnaG_bac"/>
</dbReference>
<dbReference type="GO" id="GO:0008270">
    <property type="term" value="F:zinc ion binding"/>
    <property type="evidence" value="ECO:0007669"/>
    <property type="project" value="UniProtKB-KW"/>
</dbReference>
<dbReference type="Pfam" id="PF13662">
    <property type="entry name" value="Toprim_4"/>
    <property type="match status" value="1"/>
</dbReference>
<evidence type="ECO:0000313" key="16">
    <source>
        <dbReference type="Proteomes" id="UP000182373"/>
    </source>
</evidence>
<keyword evidence="3 13" id="KW-0639">Primosome</keyword>
<dbReference type="GO" id="GO:0003677">
    <property type="term" value="F:DNA binding"/>
    <property type="evidence" value="ECO:0007669"/>
    <property type="project" value="UniProtKB-KW"/>
</dbReference>
<dbReference type="Gene3D" id="3.90.980.10">
    <property type="entry name" value="DNA primase, catalytic core, N-terminal domain"/>
    <property type="match status" value="1"/>
</dbReference>
<reference evidence="16" key="1">
    <citation type="submission" date="2016-11" db="EMBL/GenBank/DDBJ databases">
        <title>Comparative genomic and phenotypic analysis of Granulibacter bethesdensis clinical isolates from patients with chronic granulomatous disease.</title>
        <authorList>
            <person name="Zarember K.A."/>
            <person name="Porcella S.F."/>
            <person name="Chu J."/>
            <person name="Ding L."/>
            <person name="Dahlstrom E."/>
            <person name="Barbian K."/>
            <person name="Martens C."/>
            <person name="Sykora L."/>
            <person name="Kramer S."/>
            <person name="Pettinato A.M."/>
            <person name="Hong H."/>
            <person name="Wald G."/>
            <person name="Berg L.J."/>
            <person name="Rogge L.S."/>
            <person name="Greenberg D.E."/>
            <person name="Falcone E.L."/>
            <person name="Neves J.F."/>
            <person name="Simoes M.J."/>
            <person name="Casal M."/>
            <person name="Rodriguez-Lopez F.C."/>
            <person name="Zelazny A."/>
            <person name="Gallin J.I."/>
            <person name="Holland S.M."/>
        </authorList>
    </citation>
    <scope>NUCLEOTIDE SEQUENCE [LARGE SCALE GENOMIC DNA]</scope>
    <source>
        <strain evidence="16">NIH9.1</strain>
    </source>
</reference>
<accession>A0AAC9KEG9</accession>
<evidence type="ECO:0000256" key="13">
    <source>
        <dbReference type="HAMAP-Rule" id="MF_00974"/>
    </source>
</evidence>
<keyword evidence="4 13" id="KW-0808">Transferase</keyword>
<dbReference type="PANTHER" id="PTHR30313:SF2">
    <property type="entry name" value="DNA PRIMASE"/>
    <property type="match status" value="1"/>
</dbReference>
<dbReference type="Gene3D" id="3.40.1360.10">
    <property type="match status" value="1"/>
</dbReference>
<dbReference type="GO" id="GO:1990077">
    <property type="term" value="C:primosome complex"/>
    <property type="evidence" value="ECO:0007669"/>
    <property type="project" value="UniProtKB-KW"/>
</dbReference>
<dbReference type="FunFam" id="3.40.1360.10:FF:000002">
    <property type="entry name" value="DNA primase"/>
    <property type="match status" value="1"/>
</dbReference>
<comment type="subunit">
    <text evidence="13">Monomer. Interacts with DnaB.</text>
</comment>
<dbReference type="InterPro" id="IPR013264">
    <property type="entry name" value="DNAG_N"/>
</dbReference>
<dbReference type="PROSITE" id="PS50880">
    <property type="entry name" value="TOPRIM"/>
    <property type="match status" value="1"/>
</dbReference>
<dbReference type="AlphaFoldDB" id="A0AAC9KEG9"/>
<dbReference type="GO" id="GO:0003899">
    <property type="term" value="F:DNA-directed RNA polymerase activity"/>
    <property type="evidence" value="ECO:0007669"/>
    <property type="project" value="UniProtKB-UniRule"/>
</dbReference>
<comment type="caution">
    <text evidence="13">Lacks conserved residue(s) required for the propagation of feature annotation.</text>
</comment>
<evidence type="ECO:0000256" key="6">
    <source>
        <dbReference type="ARBA" id="ARBA00022705"/>
    </source>
</evidence>
<dbReference type="SUPFAM" id="SSF56731">
    <property type="entry name" value="DNA primase core"/>
    <property type="match status" value="1"/>
</dbReference>
<dbReference type="NCBIfam" id="TIGR01391">
    <property type="entry name" value="dnaG"/>
    <property type="match status" value="1"/>
</dbReference>
<evidence type="ECO:0000256" key="3">
    <source>
        <dbReference type="ARBA" id="ARBA00022515"/>
    </source>
</evidence>
<comment type="cofactor">
    <cofactor evidence="1">
        <name>Zn(2+)</name>
        <dbReference type="ChEBI" id="CHEBI:29105"/>
    </cofactor>
</comment>
<name>A0AAC9KEG9_9PROT</name>
<keyword evidence="2 13" id="KW-0240">DNA-directed RNA polymerase</keyword>
<dbReference type="EC" id="2.7.7.101" evidence="13"/>
<evidence type="ECO:0000259" key="14">
    <source>
        <dbReference type="PROSITE" id="PS50880"/>
    </source>
</evidence>
<evidence type="ECO:0000256" key="7">
    <source>
        <dbReference type="ARBA" id="ARBA00022723"/>
    </source>
</evidence>
<evidence type="ECO:0000256" key="11">
    <source>
        <dbReference type="ARBA" id="ARBA00023125"/>
    </source>
</evidence>
<dbReference type="HAMAP" id="MF_00974">
    <property type="entry name" value="DNA_primase_DnaG"/>
    <property type="match status" value="1"/>
</dbReference>
<evidence type="ECO:0000256" key="2">
    <source>
        <dbReference type="ARBA" id="ARBA00022478"/>
    </source>
</evidence>
<dbReference type="GO" id="GO:0000428">
    <property type="term" value="C:DNA-directed RNA polymerase complex"/>
    <property type="evidence" value="ECO:0007669"/>
    <property type="project" value="UniProtKB-KW"/>
</dbReference>
<dbReference type="InterPro" id="IPR050219">
    <property type="entry name" value="DnaG_primase"/>
</dbReference>
<comment type="similarity">
    <text evidence="13">Belongs to the DnaG primase family.</text>
</comment>
<dbReference type="FunFam" id="3.90.580.10:FF:000001">
    <property type="entry name" value="DNA primase"/>
    <property type="match status" value="1"/>
</dbReference>
<comment type="function">
    <text evidence="13">RNA polymerase that catalyzes the synthesis of short RNA molecules used as primers for DNA polymerase during DNA replication.</text>
</comment>
<gene>
    <name evidence="13" type="primary">dnaG</name>
    <name evidence="15" type="ORF">GbCGDNIH9_2285</name>
</gene>
<keyword evidence="10" id="KW-0460">Magnesium</keyword>
<dbReference type="GO" id="GO:0005737">
    <property type="term" value="C:cytoplasm"/>
    <property type="evidence" value="ECO:0007669"/>
    <property type="project" value="TreeGrafter"/>
</dbReference>
<keyword evidence="9" id="KW-0862">Zinc</keyword>
<evidence type="ECO:0000256" key="9">
    <source>
        <dbReference type="ARBA" id="ARBA00022833"/>
    </source>
</evidence>
<dbReference type="InterPro" id="IPR006295">
    <property type="entry name" value="DNA_primase_DnaG"/>
</dbReference>
<dbReference type="PANTHER" id="PTHR30313">
    <property type="entry name" value="DNA PRIMASE"/>
    <property type="match status" value="1"/>
</dbReference>
<keyword evidence="5 13" id="KW-0548">Nucleotidyltransferase</keyword>
<dbReference type="SMART" id="SM00400">
    <property type="entry name" value="ZnF_CHCC"/>
    <property type="match status" value="1"/>
</dbReference>
<dbReference type="InterPro" id="IPR036977">
    <property type="entry name" value="DNA_primase_Znf_CHC2"/>
</dbReference>
<dbReference type="GO" id="GO:0006269">
    <property type="term" value="P:DNA replication, synthesis of primer"/>
    <property type="evidence" value="ECO:0007669"/>
    <property type="project" value="UniProtKB-UniRule"/>
</dbReference>
<proteinExistence type="inferred from homology"/>
<dbReference type="InterPro" id="IPR006171">
    <property type="entry name" value="TOPRIM_dom"/>
</dbReference>
<dbReference type="SUPFAM" id="SSF57783">
    <property type="entry name" value="Zinc beta-ribbon"/>
    <property type="match status" value="1"/>
</dbReference>
<evidence type="ECO:0000256" key="12">
    <source>
        <dbReference type="ARBA" id="ARBA00023163"/>
    </source>
</evidence>
<evidence type="ECO:0000256" key="1">
    <source>
        <dbReference type="ARBA" id="ARBA00001947"/>
    </source>
</evidence>
<dbReference type="InterPro" id="IPR037068">
    <property type="entry name" value="DNA_primase_core_N_sf"/>
</dbReference>
<feature type="domain" description="Toprim" evidence="14">
    <location>
        <begin position="255"/>
        <end position="337"/>
    </location>
</feature>
<keyword evidence="11 13" id="KW-0238">DNA-binding</keyword>
<evidence type="ECO:0000256" key="8">
    <source>
        <dbReference type="ARBA" id="ARBA00022771"/>
    </source>
</evidence>
<dbReference type="Pfam" id="PF01807">
    <property type="entry name" value="Zn_ribbon_DnaG"/>
    <property type="match status" value="1"/>
</dbReference>
<keyword evidence="7" id="KW-0479">Metal-binding</keyword>
<comment type="catalytic activity">
    <reaction evidence="13">
        <text>ssDNA + n NTP = ssDNA/pppN(pN)n-1 hybrid + (n-1) diphosphate.</text>
        <dbReference type="EC" id="2.7.7.101"/>
    </reaction>
</comment>
<dbReference type="SMART" id="SM00493">
    <property type="entry name" value="TOPRIM"/>
    <property type="match status" value="1"/>
</dbReference>
<dbReference type="Gene3D" id="3.90.580.10">
    <property type="entry name" value="Zinc finger, CHC2-type domain"/>
    <property type="match status" value="1"/>
</dbReference>
<evidence type="ECO:0000256" key="5">
    <source>
        <dbReference type="ARBA" id="ARBA00022695"/>
    </source>
</evidence>